<gene>
    <name evidence="1" type="ORF">ACH5RR_015713</name>
</gene>
<evidence type="ECO:0000313" key="1">
    <source>
        <dbReference type="EMBL" id="KAL3522879.1"/>
    </source>
</evidence>
<accession>A0ABD2ZTY1</accession>
<organism evidence="1 2">
    <name type="scientific">Cinchona calisaya</name>
    <dbReference type="NCBI Taxonomy" id="153742"/>
    <lineage>
        <taxon>Eukaryota</taxon>
        <taxon>Viridiplantae</taxon>
        <taxon>Streptophyta</taxon>
        <taxon>Embryophyta</taxon>
        <taxon>Tracheophyta</taxon>
        <taxon>Spermatophyta</taxon>
        <taxon>Magnoliopsida</taxon>
        <taxon>eudicotyledons</taxon>
        <taxon>Gunneridae</taxon>
        <taxon>Pentapetalae</taxon>
        <taxon>asterids</taxon>
        <taxon>lamiids</taxon>
        <taxon>Gentianales</taxon>
        <taxon>Rubiaceae</taxon>
        <taxon>Cinchonoideae</taxon>
        <taxon>Cinchoneae</taxon>
        <taxon>Cinchona</taxon>
    </lineage>
</organism>
<dbReference type="Proteomes" id="UP001630127">
    <property type="component" value="Unassembled WGS sequence"/>
</dbReference>
<keyword evidence="2" id="KW-1185">Reference proteome</keyword>
<sequence length="251" mass="28730">MPKELSKNRAIILAEEKPHGQKAFLDASPEHKTVHQHKLQHEPEHQAVQHHIPQPLLGSSSGITTQEKVTIPTYQLATTMLELGNLEKPQKLPNVLRPICDDHHHTFRIKGNPRPPLKECEIMDTLLDLEDVTGTLGISDRDEPRICGGDFNIISNISTFDHSPLLLSIGIDGLQVPKLFRFQQTWLQHPTFLEDVKSCWDWPINSMGMRALSEKLKSLKIHPREWNHRIFDNIFDGINKVETVVDRQQQV</sequence>
<dbReference type="EMBL" id="JBJUIK010000007">
    <property type="protein sequence ID" value="KAL3522879.1"/>
    <property type="molecule type" value="Genomic_DNA"/>
</dbReference>
<reference evidence="1 2" key="1">
    <citation type="submission" date="2024-11" db="EMBL/GenBank/DDBJ databases">
        <title>A near-complete genome assembly of Cinchona calisaya.</title>
        <authorList>
            <person name="Lian D.C."/>
            <person name="Zhao X.W."/>
            <person name="Wei L."/>
        </authorList>
    </citation>
    <scope>NUCLEOTIDE SEQUENCE [LARGE SCALE GENOMIC DNA]</scope>
    <source>
        <tissue evidence="1">Nenye</tissue>
    </source>
</reference>
<dbReference type="AlphaFoldDB" id="A0ABD2ZTY1"/>
<comment type="caution">
    <text evidence="1">The sequence shown here is derived from an EMBL/GenBank/DDBJ whole genome shotgun (WGS) entry which is preliminary data.</text>
</comment>
<name>A0ABD2ZTY1_9GENT</name>
<protein>
    <submittedName>
        <fullName evidence="1">Uncharacterized protein</fullName>
    </submittedName>
</protein>
<evidence type="ECO:0000313" key="2">
    <source>
        <dbReference type="Proteomes" id="UP001630127"/>
    </source>
</evidence>
<proteinExistence type="predicted"/>